<keyword evidence="3" id="KW-1185">Reference proteome</keyword>
<sequence>MLNAAFNIISVSAMFTLLWTSSVILITACWMIIRKILRISVSTITVRRIIWIGSVAILLALLANGNIQINSPYSW</sequence>
<evidence type="ECO:0000313" key="3">
    <source>
        <dbReference type="Proteomes" id="UP000003240"/>
    </source>
</evidence>
<evidence type="ECO:0000256" key="1">
    <source>
        <dbReference type="SAM" id="Phobius"/>
    </source>
</evidence>
<protein>
    <submittedName>
        <fullName evidence="2">Uncharacterized protein</fullName>
    </submittedName>
</protein>
<keyword evidence="1" id="KW-0812">Transmembrane</keyword>
<gene>
    <name evidence="2" type="ORF">ALO_02316</name>
</gene>
<accession>F7NEK0</accession>
<organism evidence="2 3">
    <name type="scientific">Acetonema longum DSM 6540</name>
    <dbReference type="NCBI Taxonomy" id="1009370"/>
    <lineage>
        <taxon>Bacteria</taxon>
        <taxon>Bacillati</taxon>
        <taxon>Bacillota</taxon>
        <taxon>Negativicutes</taxon>
        <taxon>Acetonemataceae</taxon>
        <taxon>Acetonema</taxon>
    </lineage>
</organism>
<name>F7NEK0_9FIRM</name>
<feature type="transmembrane region" description="Helical" evidence="1">
    <location>
        <begin position="45"/>
        <end position="67"/>
    </location>
</feature>
<comment type="caution">
    <text evidence="2">The sequence shown here is derived from an EMBL/GenBank/DDBJ whole genome shotgun (WGS) entry which is preliminary data.</text>
</comment>
<dbReference type="AlphaFoldDB" id="F7NEK0"/>
<dbReference type="EMBL" id="AFGF01000017">
    <property type="protein sequence ID" value="EGO65411.1"/>
    <property type="molecule type" value="Genomic_DNA"/>
</dbReference>
<keyword evidence="1" id="KW-0472">Membrane</keyword>
<evidence type="ECO:0000313" key="2">
    <source>
        <dbReference type="EMBL" id="EGO65411.1"/>
    </source>
</evidence>
<dbReference type="Proteomes" id="UP000003240">
    <property type="component" value="Unassembled WGS sequence"/>
</dbReference>
<feature type="transmembrane region" description="Helical" evidence="1">
    <location>
        <begin position="6"/>
        <end position="33"/>
    </location>
</feature>
<keyword evidence="1" id="KW-1133">Transmembrane helix</keyword>
<reference evidence="2 3" key="1">
    <citation type="journal article" date="2011" name="EMBO J.">
        <title>Structural diversity of bacterial flagellar motors.</title>
        <authorList>
            <person name="Chen S."/>
            <person name="Beeby M."/>
            <person name="Murphy G.E."/>
            <person name="Leadbetter J.R."/>
            <person name="Hendrixson D.R."/>
            <person name="Briegel A."/>
            <person name="Li Z."/>
            <person name="Shi J."/>
            <person name="Tocheva E.I."/>
            <person name="Muller A."/>
            <person name="Dobro M.J."/>
            <person name="Jensen G.J."/>
        </authorList>
    </citation>
    <scope>NUCLEOTIDE SEQUENCE [LARGE SCALE GENOMIC DNA]</scope>
    <source>
        <strain evidence="2 3">DSM 6540</strain>
    </source>
</reference>
<proteinExistence type="predicted"/>